<keyword evidence="1" id="KW-0732">Signal</keyword>
<dbReference type="AlphaFoldDB" id="A0A0H3ZK08"/>
<proteinExistence type="predicted"/>
<accession>A0A0H3ZK08</accession>
<evidence type="ECO:0000256" key="1">
    <source>
        <dbReference type="SAM" id="SignalP"/>
    </source>
</evidence>
<sequence>MRHLMMVFALLLSLGAVAKDLGRMGPTFPVREIDMLTWIEARLKHFEKTGKLEQMQTEFAEQVKQSVETPPPLSLSTTTTPKTFLVDPSITVPKDLTDAQGRVFAKAGTRVNPFDTRTWPTGAKLPQFEYSNVLVFFDARDAKQVEFVANLEHAKPLRYILTGGSPNQAAKRFNTRMYFDQQGTLSDRLHIQAVPSLVEQSGHAWRVQEFDVQHIVVGESP</sequence>
<feature type="chain" id="PRO_5005204538" evidence="1">
    <location>
        <begin position="19"/>
        <end position="221"/>
    </location>
</feature>
<dbReference type="NCBIfam" id="TIGR02743">
    <property type="entry name" value="TraW"/>
    <property type="match status" value="1"/>
</dbReference>
<dbReference type="EMBL" id="KP795485">
    <property type="protein sequence ID" value="AKN36338.1"/>
    <property type="molecule type" value="Genomic_DNA"/>
</dbReference>
<reference evidence="2" key="1">
    <citation type="journal article" date="2015" name="MBio">
        <title>Eco-Evolutionary Dynamics of Episomes among Ecologically Cohesive Bacterial Populations.</title>
        <authorList>
            <person name="Xue H."/>
            <person name="Cordero O.X."/>
            <person name="Camas F.M."/>
            <person name="Trimble W."/>
            <person name="Meyer F."/>
            <person name="Guglielmini J."/>
            <person name="Rocha E.P."/>
            <person name="Polz M.F."/>
        </authorList>
    </citation>
    <scope>NUCLEOTIDE SEQUENCE</scope>
    <source>
        <strain evidence="2">FF_112</strain>
    </source>
</reference>
<feature type="signal peptide" evidence="1">
    <location>
        <begin position="1"/>
        <end position="18"/>
    </location>
</feature>
<dbReference type="InterPro" id="IPR014114">
    <property type="entry name" value="TraW"/>
</dbReference>
<organism evidence="2">
    <name type="scientific">Vibrio tasmaniensis</name>
    <dbReference type="NCBI Taxonomy" id="212663"/>
    <lineage>
        <taxon>Bacteria</taxon>
        <taxon>Pseudomonadati</taxon>
        <taxon>Pseudomonadota</taxon>
        <taxon>Gammaproteobacteria</taxon>
        <taxon>Vibrionales</taxon>
        <taxon>Vibrionaceae</taxon>
        <taxon>Vibrio</taxon>
    </lineage>
</organism>
<name>A0A0H3ZK08_9VIBR</name>
<protein>
    <submittedName>
        <fullName evidence="2">IncF plasmid conjugative transfer pilus assemblyprotein TraW</fullName>
    </submittedName>
</protein>
<evidence type="ECO:0000313" key="2">
    <source>
        <dbReference type="EMBL" id="AKN36338.1"/>
    </source>
</evidence>